<dbReference type="InterPro" id="IPR011009">
    <property type="entry name" value="Kinase-like_dom_sf"/>
</dbReference>
<proteinExistence type="predicted"/>
<dbReference type="GO" id="GO:0004672">
    <property type="term" value="F:protein kinase activity"/>
    <property type="evidence" value="ECO:0007669"/>
    <property type="project" value="InterPro"/>
</dbReference>
<dbReference type="RefSeq" id="XP_056056549.1">
    <property type="nucleotide sequence ID" value="XM_056201936.1"/>
</dbReference>
<feature type="compositionally biased region" description="Polar residues" evidence="1">
    <location>
        <begin position="110"/>
        <end position="119"/>
    </location>
</feature>
<evidence type="ECO:0000259" key="2">
    <source>
        <dbReference type="PROSITE" id="PS50011"/>
    </source>
</evidence>
<dbReference type="Proteomes" id="UP001144673">
    <property type="component" value="Unassembled WGS sequence"/>
</dbReference>
<dbReference type="Pfam" id="PF00069">
    <property type="entry name" value="Pkinase"/>
    <property type="match status" value="1"/>
</dbReference>
<feature type="region of interest" description="Disordered" evidence="1">
    <location>
        <begin position="736"/>
        <end position="801"/>
    </location>
</feature>
<reference evidence="3" key="1">
    <citation type="journal article" date="2023" name="Access Microbiol">
        <title>De-novo genome assembly for Akanthomyces muscarius, a biocontrol agent of insect agricultural pests.</title>
        <authorList>
            <person name="Erdos Z."/>
            <person name="Studholme D.J."/>
            <person name="Raymond B."/>
            <person name="Sharma M."/>
        </authorList>
    </citation>
    <scope>NUCLEOTIDE SEQUENCE</scope>
    <source>
        <strain evidence="3">Ve6</strain>
    </source>
</reference>
<name>A0A9W8UQ18_AKAMU</name>
<feature type="compositionally biased region" description="Polar residues" evidence="1">
    <location>
        <begin position="1050"/>
        <end position="1082"/>
    </location>
</feature>
<dbReference type="PROSITE" id="PS50011">
    <property type="entry name" value="PROTEIN_KINASE_DOM"/>
    <property type="match status" value="1"/>
</dbReference>
<protein>
    <recommendedName>
        <fullName evidence="2">Protein kinase domain-containing protein</fullName>
    </recommendedName>
</protein>
<organism evidence="3 4">
    <name type="scientific">Akanthomyces muscarius</name>
    <name type="common">Entomopathogenic fungus</name>
    <name type="synonym">Lecanicillium muscarium</name>
    <dbReference type="NCBI Taxonomy" id="2231603"/>
    <lineage>
        <taxon>Eukaryota</taxon>
        <taxon>Fungi</taxon>
        <taxon>Dikarya</taxon>
        <taxon>Ascomycota</taxon>
        <taxon>Pezizomycotina</taxon>
        <taxon>Sordariomycetes</taxon>
        <taxon>Hypocreomycetidae</taxon>
        <taxon>Hypocreales</taxon>
        <taxon>Cordycipitaceae</taxon>
        <taxon>Akanthomyces</taxon>
    </lineage>
</organism>
<accession>A0A9W8UQ18</accession>
<feature type="region of interest" description="Disordered" evidence="1">
    <location>
        <begin position="942"/>
        <end position="961"/>
    </location>
</feature>
<feature type="domain" description="Protein kinase" evidence="2">
    <location>
        <begin position="365"/>
        <end position="647"/>
    </location>
</feature>
<evidence type="ECO:0000256" key="1">
    <source>
        <dbReference type="SAM" id="MobiDB-lite"/>
    </source>
</evidence>
<dbReference type="SUPFAM" id="SSF56112">
    <property type="entry name" value="Protein kinase-like (PK-like)"/>
    <property type="match status" value="1"/>
</dbReference>
<dbReference type="AlphaFoldDB" id="A0A9W8UQ18"/>
<sequence length="1256" mass="139410">MAAQPNNDCKSPPVYDPDQAMRQRFQAAGYPAQHPEHPENLTQPQQSQHPELQHQQHSQHPQQPQYLQQSQKIWQSGQLQHPQHPPQSRQSQQPPQPSPSAQEHAPLSASPRNTSTERSPVTFDPPASQETLRRHHREVIPGLPRSQTLKRQQSERREHLTPVEMPPEERRAVSSEIRSPFSLLTGRSDAAHSFATPSAFDSAYACFSDLAFSATSSPRLIEEEEPRDSEEEEEPPRKAPQYVPPPRLQPGVTLIPGTNLPDTTGMPREEFDALIQTELENVWILNLSMHFRDRSKREKFFLTYRERDTLWRRVTISLDYRNAPPDSLEGELSTMTLQRDKSAKIYEAIRDSLPDIQFYDTATNLKLQTSEGRLHVHVVEDANEKIDYPRVETLQHLNCLMVKECDIDFDAHMSGFVYKIRVGDQVMVKKEVPGAEVVEEFLYEIHALHSLQDSNHVIGFRGLVTDDDNEIVKALLLDYCPKGTLMDRIYDDCKTTYLGIPWRKRERWARQIIQGLADLHESGFVQGDLTLANVVLDDKENAKIIDVNRRGCPVGWEPPEARPLVDTNQRLSLYIGVKSDLFQLGMVLWALAMEEDEPEIQGRPLLLGPEVNIPDWYRQITEICLSHDPRSRLMASQLLTMIPDPCFAPAYSRIASRPAVERSHSPRELPAENIPTAAPNSETKNEAAFLPQRGRSPPSPMPSDSSRLQKTGWAANAPVAASYDDMAARAKSYLDASRNRNSMPTPESENLTQKQQRTNPAPPRSHDTERSLLDNVSKGSATPPASFATMPTPPKQPTTYLNSTDSGICMRSHSEDAVAYPSTSPQSQELTKRIKDELLEDLERNGAARSALDAIFGLGQDDRATMSQISAHPDNVSAIRQLTTQRPDNAFTMPQPLTRMDSNPSTIPIFTAQRADNPSSMPQPTAPMDSNALANPLFAVPRAEDGHNMPHPTARQESNTTAIPTVSTQQMHNVYEMPHATTQPGNNAAATTRITSPLDKYDAGIHHAAAQLEQNVAAHRQFAAQLSAATPQSTTHPNDNTYATAQRTAQFGSASIPRTTTQLDRNVSTIPQTSSQQEKNAVTTRRTPTQLETTSTTPQTRAQRDDSTCAAPQTATQPGSTSDLAQTSAQLDDNASVASCISRTSSPDGDLDGGAQLGRSETAFSVVDTHFARPEYPAPSQLPPTTIIDTPMKTLNQSHHPMHTPNGTTLPTLRPGQGIAAAPLLADLNPDLNPDIHFDSALWPDATRRFMTGAKS</sequence>
<feature type="region of interest" description="Disordered" evidence="1">
    <location>
        <begin position="1"/>
        <end position="174"/>
    </location>
</feature>
<dbReference type="EMBL" id="JAJHUN010000006">
    <property type="protein sequence ID" value="KAJ4158182.1"/>
    <property type="molecule type" value="Genomic_DNA"/>
</dbReference>
<evidence type="ECO:0000313" key="4">
    <source>
        <dbReference type="Proteomes" id="UP001144673"/>
    </source>
</evidence>
<feature type="compositionally biased region" description="Low complexity" evidence="1">
    <location>
        <begin position="691"/>
        <end position="706"/>
    </location>
</feature>
<feature type="compositionally biased region" description="Polar residues" evidence="1">
    <location>
        <begin position="1110"/>
        <end position="1131"/>
    </location>
</feature>
<feature type="compositionally biased region" description="Basic and acidic residues" evidence="1">
    <location>
        <begin position="659"/>
        <end position="670"/>
    </location>
</feature>
<feature type="region of interest" description="Disordered" evidence="1">
    <location>
        <begin position="1050"/>
        <end position="1131"/>
    </location>
</feature>
<keyword evidence="4" id="KW-1185">Reference proteome</keyword>
<feature type="compositionally biased region" description="Polar residues" evidence="1">
    <location>
        <begin position="739"/>
        <end position="759"/>
    </location>
</feature>
<dbReference type="PANTHER" id="PTHR23257">
    <property type="entry name" value="SERINE-THREONINE PROTEIN KINASE"/>
    <property type="match status" value="1"/>
</dbReference>
<comment type="caution">
    <text evidence="3">The sequence shown here is derived from an EMBL/GenBank/DDBJ whole genome shotgun (WGS) entry which is preliminary data.</text>
</comment>
<dbReference type="InterPro" id="IPR000719">
    <property type="entry name" value="Prot_kinase_dom"/>
</dbReference>
<dbReference type="InterPro" id="IPR050167">
    <property type="entry name" value="Ser_Thr_protein_kinase"/>
</dbReference>
<dbReference type="GO" id="GO:0007165">
    <property type="term" value="P:signal transduction"/>
    <property type="evidence" value="ECO:0007669"/>
    <property type="project" value="TreeGrafter"/>
</dbReference>
<feature type="compositionally biased region" description="Acidic residues" evidence="1">
    <location>
        <begin position="222"/>
        <end position="234"/>
    </location>
</feature>
<feature type="compositionally biased region" description="Low complexity" evidence="1">
    <location>
        <begin position="1083"/>
        <end position="1101"/>
    </location>
</feature>
<feature type="compositionally biased region" description="Basic and acidic residues" evidence="1">
    <location>
        <begin position="152"/>
        <end position="173"/>
    </location>
</feature>
<feature type="region of interest" description="Disordered" evidence="1">
    <location>
        <begin position="658"/>
        <end position="710"/>
    </location>
</feature>
<dbReference type="Gene3D" id="1.10.510.10">
    <property type="entry name" value="Transferase(Phosphotransferase) domain 1"/>
    <property type="match status" value="1"/>
</dbReference>
<gene>
    <name evidence="3" type="ORF">LMH87_008720</name>
</gene>
<feature type="compositionally biased region" description="Low complexity" evidence="1">
    <location>
        <begin position="43"/>
        <end position="93"/>
    </location>
</feature>
<dbReference type="GeneID" id="80895879"/>
<dbReference type="GO" id="GO:0005737">
    <property type="term" value="C:cytoplasm"/>
    <property type="evidence" value="ECO:0007669"/>
    <property type="project" value="TreeGrafter"/>
</dbReference>
<evidence type="ECO:0000313" key="3">
    <source>
        <dbReference type="EMBL" id="KAJ4158182.1"/>
    </source>
</evidence>
<dbReference type="CDD" id="cd00180">
    <property type="entry name" value="PKc"/>
    <property type="match status" value="1"/>
</dbReference>
<dbReference type="GO" id="GO:0005524">
    <property type="term" value="F:ATP binding"/>
    <property type="evidence" value="ECO:0007669"/>
    <property type="project" value="InterPro"/>
</dbReference>
<dbReference type="KEGG" id="amus:LMH87_008720"/>
<feature type="region of interest" description="Disordered" evidence="1">
    <location>
        <begin position="217"/>
        <end position="264"/>
    </location>
</feature>